<dbReference type="SUPFAM" id="SSF46955">
    <property type="entry name" value="Putative DNA-binding domain"/>
    <property type="match status" value="1"/>
</dbReference>
<dbReference type="AlphaFoldDB" id="A0A5C1DIE5"/>
<name>A0A5C1DIE5_9NEIS</name>
<keyword evidence="2" id="KW-1185">Reference proteome</keyword>
<proteinExistence type="predicted"/>
<dbReference type="InterPro" id="IPR010260">
    <property type="entry name" value="AlpA"/>
</dbReference>
<dbReference type="Gene3D" id="1.10.238.160">
    <property type="match status" value="1"/>
</dbReference>
<sequence>MADRFLRIKEVRERTGLSTTTIYDRMKEGAFPKQIKLGERVAVWLESEINAWIEAASQVRVA</sequence>
<reference evidence="1 2" key="1">
    <citation type="submission" date="2019-08" db="EMBL/GenBank/DDBJ databases">
        <title>Chromobacterium paludis, a novel bacterium isolated from a Maryland marsh pond.</title>
        <authorList>
            <person name="Blackburn M.B."/>
            <person name="Gundersen-Rindal D.E."/>
        </authorList>
    </citation>
    <scope>NUCLEOTIDE SEQUENCE [LARGE SCALE GENOMIC DNA]</scope>
    <source>
        <strain evidence="2">IIBBL 257-1</strain>
    </source>
</reference>
<dbReference type="PANTHER" id="PTHR36154">
    <property type="entry name" value="DNA-BINDING TRANSCRIPTIONAL ACTIVATOR ALPA"/>
    <property type="match status" value="1"/>
</dbReference>
<organism evidence="1 2">
    <name type="scientific">Chromobacterium paludis</name>
    <dbReference type="NCBI Taxonomy" id="2605945"/>
    <lineage>
        <taxon>Bacteria</taxon>
        <taxon>Pseudomonadati</taxon>
        <taxon>Pseudomonadota</taxon>
        <taxon>Betaproteobacteria</taxon>
        <taxon>Neisseriales</taxon>
        <taxon>Chromobacteriaceae</taxon>
        <taxon>Chromobacterium</taxon>
    </lineage>
</organism>
<evidence type="ECO:0000313" key="1">
    <source>
        <dbReference type="EMBL" id="QEL55458.1"/>
    </source>
</evidence>
<dbReference type="EMBL" id="CP043473">
    <property type="protein sequence ID" value="QEL55458.1"/>
    <property type="molecule type" value="Genomic_DNA"/>
</dbReference>
<accession>A0A5C1DIE5</accession>
<dbReference type="Proteomes" id="UP000322079">
    <property type="component" value="Chromosome"/>
</dbReference>
<dbReference type="RefSeq" id="WP_149295821.1">
    <property type="nucleotide sequence ID" value="NZ_CP043473.1"/>
</dbReference>
<dbReference type="Pfam" id="PF05930">
    <property type="entry name" value="Phage_AlpA"/>
    <property type="match status" value="1"/>
</dbReference>
<dbReference type="PANTHER" id="PTHR36154:SF1">
    <property type="entry name" value="DNA-BINDING TRANSCRIPTIONAL ACTIVATOR ALPA"/>
    <property type="match status" value="1"/>
</dbReference>
<gene>
    <name evidence="1" type="ORF">FYK34_07715</name>
</gene>
<evidence type="ECO:0000313" key="2">
    <source>
        <dbReference type="Proteomes" id="UP000322079"/>
    </source>
</evidence>
<dbReference type="InterPro" id="IPR052931">
    <property type="entry name" value="Prophage_regulatory_activator"/>
</dbReference>
<dbReference type="KEGG" id="chrm:FYK34_07715"/>
<dbReference type="InterPro" id="IPR009061">
    <property type="entry name" value="DNA-bd_dom_put_sf"/>
</dbReference>
<protein>
    <submittedName>
        <fullName evidence="1">AlpA family transcriptional regulator</fullName>
    </submittedName>
</protein>